<comment type="caution">
    <text evidence="1">The sequence shown here is derived from an EMBL/GenBank/DDBJ whole genome shotgun (WGS) entry which is preliminary data.</text>
</comment>
<reference evidence="1" key="1">
    <citation type="journal article" date="2023" name="Nat. Commun.">
        <title>Diploid and tetraploid genomes of Acorus and the evolution of monocots.</title>
        <authorList>
            <person name="Ma L."/>
            <person name="Liu K.W."/>
            <person name="Li Z."/>
            <person name="Hsiao Y.Y."/>
            <person name="Qi Y."/>
            <person name="Fu T."/>
            <person name="Tang G.D."/>
            <person name="Zhang D."/>
            <person name="Sun W.H."/>
            <person name="Liu D.K."/>
            <person name="Li Y."/>
            <person name="Chen G.Z."/>
            <person name="Liu X.D."/>
            <person name="Liao X.Y."/>
            <person name="Jiang Y.T."/>
            <person name="Yu X."/>
            <person name="Hao Y."/>
            <person name="Huang J."/>
            <person name="Zhao X.W."/>
            <person name="Ke S."/>
            <person name="Chen Y.Y."/>
            <person name="Wu W.L."/>
            <person name="Hsu J.L."/>
            <person name="Lin Y.F."/>
            <person name="Huang M.D."/>
            <person name="Li C.Y."/>
            <person name="Huang L."/>
            <person name="Wang Z.W."/>
            <person name="Zhao X."/>
            <person name="Zhong W.Y."/>
            <person name="Peng D.H."/>
            <person name="Ahmad S."/>
            <person name="Lan S."/>
            <person name="Zhang J.S."/>
            <person name="Tsai W.C."/>
            <person name="Van de Peer Y."/>
            <person name="Liu Z.J."/>
        </authorList>
    </citation>
    <scope>NUCLEOTIDE SEQUENCE</scope>
    <source>
        <strain evidence="1">CP</strain>
    </source>
</reference>
<organism evidence="1 2">
    <name type="scientific">Acorus calamus</name>
    <name type="common">Sweet flag</name>
    <dbReference type="NCBI Taxonomy" id="4465"/>
    <lineage>
        <taxon>Eukaryota</taxon>
        <taxon>Viridiplantae</taxon>
        <taxon>Streptophyta</taxon>
        <taxon>Embryophyta</taxon>
        <taxon>Tracheophyta</taxon>
        <taxon>Spermatophyta</taxon>
        <taxon>Magnoliopsida</taxon>
        <taxon>Liliopsida</taxon>
        <taxon>Acoraceae</taxon>
        <taxon>Acorus</taxon>
    </lineage>
</organism>
<protein>
    <submittedName>
        <fullName evidence="1">Uncharacterized protein</fullName>
    </submittedName>
</protein>
<dbReference type="Proteomes" id="UP001180020">
    <property type="component" value="Unassembled WGS sequence"/>
</dbReference>
<evidence type="ECO:0000313" key="2">
    <source>
        <dbReference type="Proteomes" id="UP001180020"/>
    </source>
</evidence>
<dbReference type="EMBL" id="JAUJYO010000008">
    <property type="protein sequence ID" value="KAK1311378.1"/>
    <property type="molecule type" value="Genomic_DNA"/>
</dbReference>
<accession>A0AAV9EGC8</accession>
<reference evidence="1" key="2">
    <citation type="submission" date="2023-06" db="EMBL/GenBank/DDBJ databases">
        <authorList>
            <person name="Ma L."/>
            <person name="Liu K.-W."/>
            <person name="Li Z."/>
            <person name="Hsiao Y.-Y."/>
            <person name="Qi Y."/>
            <person name="Fu T."/>
            <person name="Tang G."/>
            <person name="Zhang D."/>
            <person name="Sun W.-H."/>
            <person name="Liu D.-K."/>
            <person name="Li Y."/>
            <person name="Chen G.-Z."/>
            <person name="Liu X.-D."/>
            <person name="Liao X.-Y."/>
            <person name="Jiang Y.-T."/>
            <person name="Yu X."/>
            <person name="Hao Y."/>
            <person name="Huang J."/>
            <person name="Zhao X.-W."/>
            <person name="Ke S."/>
            <person name="Chen Y.-Y."/>
            <person name="Wu W.-L."/>
            <person name="Hsu J.-L."/>
            <person name="Lin Y.-F."/>
            <person name="Huang M.-D."/>
            <person name="Li C.-Y."/>
            <person name="Huang L."/>
            <person name="Wang Z.-W."/>
            <person name="Zhao X."/>
            <person name="Zhong W.-Y."/>
            <person name="Peng D.-H."/>
            <person name="Ahmad S."/>
            <person name="Lan S."/>
            <person name="Zhang J.-S."/>
            <person name="Tsai W.-C."/>
            <person name="Van De Peer Y."/>
            <person name="Liu Z.-J."/>
        </authorList>
    </citation>
    <scope>NUCLEOTIDE SEQUENCE</scope>
    <source>
        <strain evidence="1">CP</strain>
        <tissue evidence="1">Leaves</tissue>
    </source>
</reference>
<evidence type="ECO:0000313" key="1">
    <source>
        <dbReference type="EMBL" id="KAK1311378.1"/>
    </source>
</evidence>
<sequence length="134" mass="15071">MEPCKFGRLKLADAFESGKLMKLLSMSRGILSLTYLSWLGQDLLLLKTGIGKAEEQSRMRELLNVEESPPVDDSVIPAGAWAIWRARNDVVFKGATFYFENLWESTTQSIRDWGTVIGGVTNIQIEDNVFLISE</sequence>
<dbReference type="AlphaFoldDB" id="A0AAV9EGC8"/>
<name>A0AAV9EGC8_ACOCL</name>
<keyword evidence="2" id="KW-1185">Reference proteome</keyword>
<proteinExistence type="predicted"/>
<gene>
    <name evidence="1" type="ORF">QJS10_CPA08g00464</name>
</gene>